<proteinExistence type="predicted"/>
<dbReference type="EMBL" id="JAYMYS010000007">
    <property type="protein sequence ID" value="KAK7387344.1"/>
    <property type="molecule type" value="Genomic_DNA"/>
</dbReference>
<dbReference type="Proteomes" id="UP001386955">
    <property type="component" value="Unassembled WGS sequence"/>
</dbReference>
<reference evidence="1 2" key="1">
    <citation type="submission" date="2024-01" db="EMBL/GenBank/DDBJ databases">
        <title>The genomes of 5 underutilized Papilionoideae crops provide insights into root nodulation and disease resistanc.</title>
        <authorList>
            <person name="Jiang F."/>
        </authorList>
    </citation>
    <scope>NUCLEOTIDE SEQUENCE [LARGE SCALE GENOMIC DNA]</scope>
    <source>
        <strain evidence="1">DUOXIRENSHENG_FW03</strain>
        <tissue evidence="1">Leaves</tissue>
    </source>
</reference>
<comment type="caution">
    <text evidence="1">The sequence shown here is derived from an EMBL/GenBank/DDBJ whole genome shotgun (WGS) entry which is preliminary data.</text>
</comment>
<organism evidence="1 2">
    <name type="scientific">Psophocarpus tetragonolobus</name>
    <name type="common">Winged bean</name>
    <name type="synonym">Dolichos tetragonolobus</name>
    <dbReference type="NCBI Taxonomy" id="3891"/>
    <lineage>
        <taxon>Eukaryota</taxon>
        <taxon>Viridiplantae</taxon>
        <taxon>Streptophyta</taxon>
        <taxon>Embryophyta</taxon>
        <taxon>Tracheophyta</taxon>
        <taxon>Spermatophyta</taxon>
        <taxon>Magnoliopsida</taxon>
        <taxon>eudicotyledons</taxon>
        <taxon>Gunneridae</taxon>
        <taxon>Pentapetalae</taxon>
        <taxon>rosids</taxon>
        <taxon>fabids</taxon>
        <taxon>Fabales</taxon>
        <taxon>Fabaceae</taxon>
        <taxon>Papilionoideae</taxon>
        <taxon>50 kb inversion clade</taxon>
        <taxon>NPAAA clade</taxon>
        <taxon>indigoferoid/millettioid clade</taxon>
        <taxon>Phaseoleae</taxon>
        <taxon>Psophocarpus</taxon>
    </lineage>
</organism>
<evidence type="ECO:0000313" key="1">
    <source>
        <dbReference type="EMBL" id="KAK7387344.1"/>
    </source>
</evidence>
<gene>
    <name evidence="1" type="ORF">VNO78_28071</name>
</gene>
<protein>
    <submittedName>
        <fullName evidence="1">Uncharacterized protein</fullName>
    </submittedName>
</protein>
<accession>A0AAN9XCX3</accession>
<evidence type="ECO:0000313" key="2">
    <source>
        <dbReference type="Proteomes" id="UP001386955"/>
    </source>
</evidence>
<sequence length="92" mass="9901">MVDMGILHGGPTKLGKGELLHVTQTSSNTGPNRLLHEPLQVTKSMKTSLHREFSILFQGSALKRVRGVGDQFYAGLADEARRGGEEGGNDVV</sequence>
<dbReference type="AlphaFoldDB" id="A0AAN9XCX3"/>
<name>A0AAN9XCX3_PSOTE</name>
<keyword evidence="2" id="KW-1185">Reference proteome</keyword>